<reference evidence="2 3" key="1">
    <citation type="journal article" date="2024" name="G3 (Bethesda)">
        <title>Genome assembly of Hibiscus sabdariffa L. provides insights into metabolisms of medicinal natural products.</title>
        <authorList>
            <person name="Kim T."/>
        </authorList>
    </citation>
    <scope>NUCLEOTIDE SEQUENCE [LARGE SCALE GENOMIC DNA]</scope>
    <source>
        <strain evidence="2">TK-2024</strain>
        <tissue evidence="2">Old leaves</tissue>
    </source>
</reference>
<comment type="caution">
    <text evidence="2">The sequence shown here is derived from an EMBL/GenBank/DDBJ whole genome shotgun (WGS) entry which is preliminary data.</text>
</comment>
<dbReference type="PANTHER" id="PTHR47074:SF61">
    <property type="entry name" value="RNASE H TYPE-1 DOMAIN-CONTAINING PROTEIN"/>
    <property type="match status" value="1"/>
</dbReference>
<evidence type="ECO:0000313" key="2">
    <source>
        <dbReference type="EMBL" id="KAK8976566.1"/>
    </source>
</evidence>
<dbReference type="InterPro" id="IPR052929">
    <property type="entry name" value="RNase_H-like_EbsB-rel"/>
</dbReference>
<protein>
    <recommendedName>
        <fullName evidence="1">RNase H type-1 domain-containing protein</fullName>
    </recommendedName>
</protein>
<evidence type="ECO:0000313" key="3">
    <source>
        <dbReference type="Proteomes" id="UP001396334"/>
    </source>
</evidence>
<sequence length="137" mass="15272">MTKINFDASSFQSQQISIFGIVVRDEYGYMLVHGLSFVVDLGLQSLVLEGVARAIITKLATPTSDCYVIGPIITSAKALQGHFACFRFHHTTRSANQATYTLARERLISTHDRFWIEDVPSLVMVLVAVDRRSLDPP</sequence>
<name>A0ABR2NK68_9ROSI</name>
<accession>A0ABR2NK68</accession>
<dbReference type="PANTHER" id="PTHR47074">
    <property type="entry name" value="BNAC02G40300D PROTEIN"/>
    <property type="match status" value="1"/>
</dbReference>
<dbReference type="InterPro" id="IPR002156">
    <property type="entry name" value="RNaseH_domain"/>
</dbReference>
<keyword evidence="3" id="KW-1185">Reference proteome</keyword>
<dbReference type="Proteomes" id="UP001396334">
    <property type="component" value="Unassembled WGS sequence"/>
</dbReference>
<feature type="domain" description="RNase H type-1" evidence="1">
    <location>
        <begin position="31"/>
        <end position="105"/>
    </location>
</feature>
<dbReference type="Pfam" id="PF13456">
    <property type="entry name" value="RVT_3"/>
    <property type="match status" value="1"/>
</dbReference>
<evidence type="ECO:0000259" key="1">
    <source>
        <dbReference type="Pfam" id="PF13456"/>
    </source>
</evidence>
<organism evidence="2 3">
    <name type="scientific">Hibiscus sabdariffa</name>
    <name type="common">roselle</name>
    <dbReference type="NCBI Taxonomy" id="183260"/>
    <lineage>
        <taxon>Eukaryota</taxon>
        <taxon>Viridiplantae</taxon>
        <taxon>Streptophyta</taxon>
        <taxon>Embryophyta</taxon>
        <taxon>Tracheophyta</taxon>
        <taxon>Spermatophyta</taxon>
        <taxon>Magnoliopsida</taxon>
        <taxon>eudicotyledons</taxon>
        <taxon>Gunneridae</taxon>
        <taxon>Pentapetalae</taxon>
        <taxon>rosids</taxon>
        <taxon>malvids</taxon>
        <taxon>Malvales</taxon>
        <taxon>Malvaceae</taxon>
        <taxon>Malvoideae</taxon>
        <taxon>Hibiscus</taxon>
    </lineage>
</organism>
<dbReference type="EMBL" id="JBBPBN010000128">
    <property type="protein sequence ID" value="KAK8976566.1"/>
    <property type="molecule type" value="Genomic_DNA"/>
</dbReference>
<gene>
    <name evidence="2" type="ORF">V6N11_049223</name>
</gene>
<proteinExistence type="predicted"/>